<evidence type="ECO:0000313" key="3">
    <source>
        <dbReference type="EMBL" id="KAJ9638508.1"/>
    </source>
</evidence>
<feature type="coiled-coil region" evidence="1">
    <location>
        <begin position="301"/>
        <end position="367"/>
    </location>
</feature>
<sequence length="521" mass="58641">MYRLLLSAALQPFKMLPEAIKYPLTSVGTSAIDAVVKKHHTTLDNKNVPAPCPRLPQIKTVSGTLTAEVQKFLLSEERQPQVGKYDWILEKVQSSIKGLETSNPFLKPTTLVGQQHARRQQCRTLFPSEVVFSTWTNSVETRAGTAEPIRQTTTSAYSGPPPAVVASVPSHLQNVNDEDDYLSDSQSETETTVHNNIDGQAPFTSSDSDDANVSPPPRGRLSLPRTRPHAAAVGNGSDDAHPANSHRVFESTSTGVERVFSDPNTGSTTSSPPPASEGNRFAFPQRDPDLEPFPDFEQCQLAVKEQEVEDLRRELEQVKATAQREKSRLEKETKNVRQALQTMSIQFQEVDSQCQVLERENVELRRHVQVLDQHRLDAEGTRRDMAVHIQQLENITRHLEEGNAALRHRNSYLEGVARELQARADLSAASRQMNAALLDQVTSKKDGEVEKLRGQVASLTEQLDQVTEEKWDHFTERNDMEDERDDERAAREEAQRELGEVRQQLRRLREQGREKEQEQGN</sequence>
<feature type="compositionally biased region" description="Basic and acidic residues" evidence="2">
    <location>
        <begin position="486"/>
        <end position="500"/>
    </location>
</feature>
<dbReference type="EMBL" id="JAPDRN010000021">
    <property type="protein sequence ID" value="KAJ9638508.1"/>
    <property type="molecule type" value="Genomic_DNA"/>
</dbReference>
<reference evidence="3" key="1">
    <citation type="submission" date="2022-10" db="EMBL/GenBank/DDBJ databases">
        <title>Culturing micro-colonial fungi from biological soil crusts in the Mojave desert and describing Neophaeococcomyces mojavensis, and introducing the new genera and species Taxawa tesnikishii.</title>
        <authorList>
            <person name="Kurbessoian T."/>
            <person name="Stajich J.E."/>
        </authorList>
    </citation>
    <scope>NUCLEOTIDE SEQUENCE</scope>
    <source>
        <strain evidence="3">TK_35</strain>
    </source>
</reference>
<dbReference type="AlphaFoldDB" id="A0AA39CZU8"/>
<feature type="region of interest" description="Disordered" evidence="2">
    <location>
        <begin position="143"/>
        <end position="287"/>
    </location>
</feature>
<keyword evidence="4" id="KW-1185">Reference proteome</keyword>
<organism evidence="3 4">
    <name type="scientific">Knufia peltigerae</name>
    <dbReference type="NCBI Taxonomy" id="1002370"/>
    <lineage>
        <taxon>Eukaryota</taxon>
        <taxon>Fungi</taxon>
        <taxon>Dikarya</taxon>
        <taxon>Ascomycota</taxon>
        <taxon>Pezizomycotina</taxon>
        <taxon>Eurotiomycetes</taxon>
        <taxon>Chaetothyriomycetidae</taxon>
        <taxon>Chaetothyriales</taxon>
        <taxon>Trichomeriaceae</taxon>
        <taxon>Knufia</taxon>
    </lineage>
</organism>
<feature type="compositionally biased region" description="Basic and acidic residues" evidence="2">
    <location>
        <begin position="507"/>
        <end position="521"/>
    </location>
</feature>
<feature type="region of interest" description="Disordered" evidence="2">
    <location>
        <begin position="475"/>
        <end position="521"/>
    </location>
</feature>
<feature type="compositionally biased region" description="Low complexity" evidence="2">
    <location>
        <begin position="261"/>
        <end position="270"/>
    </location>
</feature>
<proteinExistence type="predicted"/>
<keyword evidence="1" id="KW-0175">Coiled coil</keyword>
<evidence type="ECO:0000256" key="2">
    <source>
        <dbReference type="SAM" id="MobiDB-lite"/>
    </source>
</evidence>
<accession>A0AA39CZU8</accession>
<evidence type="ECO:0000256" key="1">
    <source>
        <dbReference type="SAM" id="Coils"/>
    </source>
</evidence>
<comment type="caution">
    <text evidence="3">The sequence shown here is derived from an EMBL/GenBank/DDBJ whole genome shotgun (WGS) entry which is preliminary data.</text>
</comment>
<dbReference type="Proteomes" id="UP001172681">
    <property type="component" value="Unassembled WGS sequence"/>
</dbReference>
<protein>
    <submittedName>
        <fullName evidence="3">Uncharacterized protein</fullName>
    </submittedName>
</protein>
<name>A0AA39CZU8_9EURO</name>
<evidence type="ECO:0000313" key="4">
    <source>
        <dbReference type="Proteomes" id="UP001172681"/>
    </source>
</evidence>
<feature type="compositionally biased region" description="Polar residues" evidence="2">
    <location>
        <begin position="183"/>
        <end position="206"/>
    </location>
</feature>
<gene>
    <name evidence="3" type="ORF">H2204_004278</name>
</gene>